<feature type="domain" description="Renin receptor-like C-terminal transmembrane spanning segment" evidence="23">
    <location>
        <begin position="343"/>
        <end position="417"/>
    </location>
</feature>
<gene>
    <name evidence="25" type="primary">ATP6AP2</name>
</gene>
<sequence>MGRGAGLPGPSMAAYHWQGLLSITLGSAHQADVPQATPLPQAAASLAIGGEGGSRRGEATTGRAQGVGHSPSASPPRAAVVAFRWPVWCRPTLLRRRGTMAVLVVFLSLLVAGVLGNEFSILKSPGSVVFRDGNWPIPGERIPDVAALSMGFSVKEDLSWPGLAVGNLFHRPRATVMVMVKGVDKLALPPGSVISYPLENRVYMVGKANSVFEDLSVTLRQLRNRLFQENSILNSLPLNSLSRNNEVDLLFLSELQVLHDISSLLSRHKHLAKDHSPDLYSLELAGLDEIGKHYGEDSEQFRDASKILADALQKFADDMYNLYGGNAVVELVTIKSFDTSVVRKTRTILEAEQASPSSPYNLAYKYNLEYPVVFNMVLWIMIALALAVIITSYNIWNMDPGYDSIIYRMTNQKIRMD</sequence>
<organism evidence="25 26">
    <name type="scientific">Equus asinus</name>
    <name type="common">Donkey</name>
    <name type="synonym">Equus africanus asinus</name>
    <dbReference type="NCBI Taxonomy" id="9793"/>
    <lineage>
        <taxon>Eukaryota</taxon>
        <taxon>Metazoa</taxon>
        <taxon>Chordata</taxon>
        <taxon>Craniata</taxon>
        <taxon>Vertebrata</taxon>
        <taxon>Euteleostomi</taxon>
        <taxon>Mammalia</taxon>
        <taxon>Eutheria</taxon>
        <taxon>Laurasiatheria</taxon>
        <taxon>Perissodactyla</taxon>
        <taxon>Equidae</taxon>
        <taxon>Equus</taxon>
    </lineage>
</organism>
<evidence type="ECO:0000256" key="22">
    <source>
        <dbReference type="SAM" id="Phobius"/>
    </source>
</evidence>
<evidence type="ECO:0000256" key="5">
    <source>
        <dbReference type="ARBA" id="ARBA00022685"/>
    </source>
</evidence>
<dbReference type="Ensembl" id="ENSEAST00005017945.2">
    <property type="protein sequence ID" value="ENSEASP00005016517.2"/>
    <property type="gene ID" value="ENSEASG00005011447.2"/>
</dbReference>
<reference evidence="25 26" key="1">
    <citation type="journal article" date="2020" name="Nat. Commun.">
        <title>Donkey genomes provide new insights into domestication and selection for coat color.</title>
        <authorList>
            <person name="Wang"/>
            <person name="C."/>
            <person name="Li"/>
            <person name="H."/>
            <person name="Guo"/>
            <person name="Y."/>
            <person name="Huang"/>
            <person name="J."/>
            <person name="Sun"/>
            <person name="Y."/>
            <person name="Min"/>
            <person name="J."/>
            <person name="Wang"/>
            <person name="J."/>
            <person name="Fang"/>
            <person name="X."/>
            <person name="Zhao"/>
            <person name="Z."/>
            <person name="Wang"/>
            <person name="S."/>
            <person name="Zhang"/>
            <person name="Y."/>
            <person name="Liu"/>
            <person name="Q."/>
            <person name="Jiang"/>
            <person name="Q."/>
            <person name="Wang"/>
            <person name="X."/>
            <person name="Guo"/>
            <person name="Y."/>
            <person name="Yang"/>
            <person name="C."/>
            <person name="Wang"/>
            <person name="Y."/>
            <person name="Tian"/>
            <person name="F."/>
            <person name="Zhuang"/>
            <person name="G."/>
            <person name="Fan"/>
            <person name="Y."/>
            <person name="Gao"/>
            <person name="Q."/>
            <person name="Li"/>
            <person name="Y."/>
            <person name="Ju"/>
            <person name="Z."/>
            <person name="Li"/>
            <person name="J."/>
            <person name="Li"/>
            <person name="R."/>
            <person name="Hou"/>
            <person name="M."/>
            <person name="Yang"/>
            <person name="G."/>
            <person name="Liu"/>
            <person name="G."/>
            <person name="Liu"/>
            <person name="W."/>
            <person name="Guo"/>
            <person name="J."/>
            <person name="Pan"/>
            <person name="S."/>
            <person name="Fan"/>
            <person name="G."/>
            <person name="Zhang"/>
            <person name="W."/>
            <person name="Zhang"/>
            <person name="R."/>
            <person name="Yu"/>
            <person name="J."/>
            <person name="Zhang"/>
            <person name="X."/>
            <person name="Yin"/>
            <person name="Q."/>
            <person name="Ji"/>
            <person name="C."/>
            <person name="Jin"/>
            <person name="Y."/>
            <person name="Yue"/>
            <person name="G."/>
            <person name="Liu"/>
            <person name="M."/>
            <person name="Xu"/>
            <person name="J."/>
            <person name="Liu"/>
            <person name="S."/>
            <person name="Jordana"/>
            <person name="J."/>
            <person name="Noce"/>
            <person name="A."/>
            <person name="Amills"/>
            <person name="M."/>
            <person name="Wu"/>
            <person name="D.D."/>
            <person name="Li"/>
            <person name="S."/>
            <person name="Zhou"/>
            <person name="X. and Zhong"/>
            <person name="J."/>
        </authorList>
    </citation>
    <scope>NUCLEOTIDE SEQUENCE [LARGE SCALE GENOMIC DNA]</scope>
</reference>
<feature type="region of interest" description="Disordered" evidence="21">
    <location>
        <begin position="48"/>
        <end position="75"/>
    </location>
</feature>
<evidence type="ECO:0000256" key="19">
    <source>
        <dbReference type="ARBA" id="ARBA00045569"/>
    </source>
</evidence>
<feature type="transmembrane region" description="Helical" evidence="22">
    <location>
        <begin position="376"/>
        <end position="396"/>
    </location>
</feature>
<dbReference type="Pfam" id="PF07850">
    <property type="entry name" value="Renin_r"/>
    <property type="match status" value="1"/>
</dbReference>
<evidence type="ECO:0000256" key="13">
    <source>
        <dbReference type="ARBA" id="ARBA00029429"/>
    </source>
</evidence>
<evidence type="ECO:0000256" key="11">
    <source>
        <dbReference type="ARBA" id="ARBA00023170"/>
    </source>
</evidence>
<reference evidence="25" key="3">
    <citation type="submission" date="2025-09" db="UniProtKB">
        <authorList>
            <consortium name="Ensembl"/>
        </authorList>
    </citation>
    <scope>IDENTIFICATION</scope>
</reference>
<evidence type="ECO:0000259" key="24">
    <source>
        <dbReference type="Pfam" id="PF25294"/>
    </source>
</evidence>
<evidence type="ECO:0000256" key="16">
    <source>
        <dbReference type="ARBA" id="ARBA00030875"/>
    </source>
</evidence>
<dbReference type="GO" id="GO:0005765">
    <property type="term" value="C:lysosomal membrane"/>
    <property type="evidence" value="ECO:0007669"/>
    <property type="project" value="UniProtKB-SubCell"/>
</dbReference>
<dbReference type="GO" id="GO:0030177">
    <property type="term" value="P:positive regulation of Wnt signaling pathway"/>
    <property type="evidence" value="ECO:0007669"/>
    <property type="project" value="TreeGrafter"/>
</dbReference>
<dbReference type="GO" id="GO:0000421">
    <property type="term" value="C:autophagosome membrane"/>
    <property type="evidence" value="ECO:0007669"/>
    <property type="project" value="UniProtKB-SubCell"/>
</dbReference>
<dbReference type="GO" id="GO:0030672">
    <property type="term" value="C:synaptic vesicle membrane"/>
    <property type="evidence" value="ECO:0007669"/>
    <property type="project" value="UniProtKB-SubCell"/>
</dbReference>
<keyword evidence="7" id="KW-0732">Signal</keyword>
<evidence type="ECO:0000256" key="1">
    <source>
        <dbReference type="ARBA" id="ARBA00004115"/>
    </source>
</evidence>
<comment type="subunit">
    <text evidence="20">Interacts with renin. Accessory component of the multisubunit proton-transporting vacuolar (V)-ATPase protein pump. Interacts (via N-terminus) with ATP6AP1 (via N-terminus). Interacts with ATP6V0D1; ATP6V0D1 is a V-ATPase complex subunit and the interaction promotes V-ATPase complex assembly. Interacts with TMEM9; TMEM9 is a V-ATPase assembly regulator and the interaction induces the interaction with ATP6V0D1. Interacts with VMA21 (via N-terminus); VMA21 is a V-ATPase accessory component.</text>
</comment>
<evidence type="ECO:0000256" key="9">
    <source>
        <dbReference type="ARBA" id="ARBA00022989"/>
    </source>
</evidence>
<dbReference type="GO" id="GO:0005789">
    <property type="term" value="C:endoplasmic reticulum membrane"/>
    <property type="evidence" value="ECO:0007669"/>
    <property type="project" value="UniProtKB-SubCell"/>
</dbReference>
<protein>
    <recommendedName>
        <fullName evidence="3">Renin receptor</fullName>
    </recommendedName>
    <alternativeName>
        <fullName evidence="18">ATPase H(+)-transporting lysosomal accessory protein 2</fullName>
    </alternativeName>
    <alternativeName>
        <fullName evidence="17">ATPase H(+)-transporting lysosomal-interacting protein 2</fullName>
    </alternativeName>
    <alternativeName>
        <fullName evidence="16">Renin/prorenin receptor</fullName>
    </alternativeName>
</protein>
<evidence type="ECO:0000256" key="12">
    <source>
        <dbReference type="ARBA" id="ARBA00029428"/>
    </source>
</evidence>
<evidence type="ECO:0000313" key="25">
    <source>
        <dbReference type="Ensembl" id="ENSEASP00005016517.2"/>
    </source>
</evidence>
<evidence type="ECO:0000256" key="6">
    <source>
        <dbReference type="ARBA" id="ARBA00022692"/>
    </source>
</evidence>
<keyword evidence="4" id="KW-1003">Cell membrane</keyword>
<evidence type="ECO:0000256" key="8">
    <source>
        <dbReference type="ARBA" id="ARBA00022824"/>
    </source>
</evidence>
<dbReference type="GO" id="GO:0032591">
    <property type="term" value="C:dendritic spine membrane"/>
    <property type="evidence" value="ECO:0007669"/>
    <property type="project" value="UniProtKB-SubCell"/>
</dbReference>
<dbReference type="InterPro" id="IPR012493">
    <property type="entry name" value="Renin_rcpt"/>
</dbReference>
<evidence type="ECO:0000256" key="10">
    <source>
        <dbReference type="ARBA" id="ARBA00023136"/>
    </source>
</evidence>
<evidence type="ECO:0000256" key="14">
    <source>
        <dbReference type="ARBA" id="ARBA00029430"/>
    </source>
</evidence>
<evidence type="ECO:0000256" key="7">
    <source>
        <dbReference type="ARBA" id="ARBA00022729"/>
    </source>
</evidence>
<accession>A0A8C4LVV9</accession>
<dbReference type="GO" id="GO:0030665">
    <property type="term" value="C:clathrin-coated vesicle membrane"/>
    <property type="evidence" value="ECO:0007669"/>
    <property type="project" value="UniProtKB-SubCell"/>
</dbReference>
<dbReference type="PANTHER" id="PTHR13351:SF1">
    <property type="entry name" value="RENIN RECEPTOR"/>
    <property type="match status" value="1"/>
</dbReference>
<comment type="function">
    <text evidence="19">Multifunctional protein which functions as a renin, prorenin cellular receptor and is involved in the assembly of the lysosomal proton-transporting V-type ATPase (V-ATPase) and the acidification of the endo-lysosomal system. May mediate renin-dependent cellular responses by activating ERK1 and ERK2. By increasing the catalytic efficiency of renin in AGT/angiotensinogen conversion to angiotensin I, may also play a role in the renin-angiotensin system (RAS). Through its function in V-type ATPase (v-ATPase) assembly and acidification of the lysosome it regulates protein degradation and may control different signaling pathways important for proper brain development, synapse morphology and synaptic transmission.</text>
</comment>
<feature type="domain" description="Renin receptor N-terminal" evidence="24">
    <location>
        <begin position="199"/>
        <end position="335"/>
    </location>
</feature>
<dbReference type="InterPro" id="IPR056780">
    <property type="entry name" value="Renin_r_C"/>
</dbReference>
<name>A0A8C4LVV9_EQUAS</name>
<evidence type="ECO:0000256" key="17">
    <source>
        <dbReference type="ARBA" id="ARBA00031536"/>
    </source>
</evidence>
<keyword evidence="6 22" id="KW-0812">Transmembrane</keyword>
<keyword evidence="8" id="KW-0256">Endoplasmic reticulum</keyword>
<evidence type="ECO:0000259" key="23">
    <source>
        <dbReference type="Pfam" id="PF07850"/>
    </source>
</evidence>
<reference evidence="25" key="2">
    <citation type="submission" date="2025-08" db="UniProtKB">
        <authorList>
            <consortium name="Ensembl"/>
        </authorList>
    </citation>
    <scope>IDENTIFICATION</scope>
</reference>
<evidence type="ECO:0000256" key="4">
    <source>
        <dbReference type="ARBA" id="ARBA00022475"/>
    </source>
</evidence>
<dbReference type="Pfam" id="PF25294">
    <property type="entry name" value="RENR_N"/>
    <property type="match status" value="1"/>
</dbReference>
<evidence type="ECO:0000256" key="2">
    <source>
        <dbReference type="ARBA" id="ARBA00004352"/>
    </source>
</evidence>
<dbReference type="GO" id="GO:0009897">
    <property type="term" value="C:external side of plasma membrane"/>
    <property type="evidence" value="ECO:0007669"/>
    <property type="project" value="TreeGrafter"/>
</dbReference>
<proteinExistence type="predicted"/>
<evidence type="ECO:0000256" key="15">
    <source>
        <dbReference type="ARBA" id="ARBA00029432"/>
    </source>
</evidence>
<dbReference type="Proteomes" id="UP000694387">
    <property type="component" value="Chromosome X"/>
</dbReference>
<keyword evidence="9 22" id="KW-1133">Transmembrane helix</keyword>
<evidence type="ECO:0000256" key="21">
    <source>
        <dbReference type="SAM" id="MobiDB-lite"/>
    </source>
</evidence>
<evidence type="ECO:0000256" key="3">
    <source>
        <dbReference type="ARBA" id="ARBA00014237"/>
    </source>
</evidence>
<dbReference type="GO" id="GO:0038023">
    <property type="term" value="F:signaling receptor activity"/>
    <property type="evidence" value="ECO:0007669"/>
    <property type="project" value="InterPro"/>
</dbReference>
<dbReference type="PANTHER" id="PTHR13351">
    <property type="entry name" value="RENIN RECEPTOR"/>
    <property type="match status" value="1"/>
</dbReference>
<comment type="subcellular location">
    <subcellularLocation>
        <location evidence="13">Cell projection</location>
        <location evidence="13">Dendritic spine membrane</location>
        <topology evidence="13">Single-pass type I membrane protein</topology>
    </subcellularLocation>
    <subcellularLocation>
        <location evidence="15">Cytoplasmic vesicle</location>
        <location evidence="15">Autophagosome membrane</location>
        <topology evidence="15">Single-pass type I membrane protein</topology>
    </subcellularLocation>
    <subcellularLocation>
        <location evidence="14">Cytoplasmic vesicle</location>
        <location evidence="14">Clathrin-coated vesicle membrane</location>
        <topology evidence="14">Single-pass type I membrane protein</topology>
    </subcellularLocation>
    <subcellularLocation>
        <location evidence="12">Cytoplasmic vesicle</location>
        <location evidence="12">Secretory vesicle</location>
        <location evidence="12">Synaptic vesicle membrane</location>
        <topology evidence="12">Single-pass type I membrane protein</topology>
    </subcellularLocation>
    <subcellularLocation>
        <location evidence="1">Endoplasmic reticulum membrane</location>
        <topology evidence="1">Single-pass type I membrane protein</topology>
    </subcellularLocation>
    <subcellularLocation>
        <location evidence="2">Lysosome membrane</location>
        <topology evidence="2">Single-pass type I membrane protein</topology>
    </subcellularLocation>
</comment>
<evidence type="ECO:0000256" key="20">
    <source>
        <dbReference type="ARBA" id="ARBA00046601"/>
    </source>
</evidence>
<keyword evidence="26" id="KW-1185">Reference proteome</keyword>
<dbReference type="GeneTree" id="ENSGT00390000008856"/>
<keyword evidence="10 22" id="KW-0472">Membrane</keyword>
<dbReference type="InterPro" id="IPR057318">
    <property type="entry name" value="RENR_N"/>
</dbReference>
<evidence type="ECO:0000313" key="26">
    <source>
        <dbReference type="Proteomes" id="UP000694387"/>
    </source>
</evidence>
<evidence type="ECO:0000256" key="18">
    <source>
        <dbReference type="ARBA" id="ARBA00032473"/>
    </source>
</evidence>
<keyword evidence="11" id="KW-0675">Receptor</keyword>
<dbReference type="AlphaFoldDB" id="A0A8C4LVV9"/>
<keyword evidence="5" id="KW-0165">Cleavage on pair of basic residues</keyword>
<feature type="transmembrane region" description="Helical" evidence="22">
    <location>
        <begin position="100"/>
        <end position="122"/>
    </location>
</feature>